<dbReference type="AlphaFoldDB" id="A0A0L6UX05"/>
<proteinExistence type="predicted"/>
<accession>A0A0L6UX05</accession>
<dbReference type="EMBL" id="LAVV01008614">
    <property type="protein sequence ID" value="KNZ52365.1"/>
    <property type="molecule type" value="Genomic_DNA"/>
</dbReference>
<dbReference type="VEuPathDB" id="FungiDB:VP01_3600g1"/>
<reference evidence="1 2" key="1">
    <citation type="submission" date="2015-08" db="EMBL/GenBank/DDBJ databases">
        <title>Next Generation Sequencing and Analysis of the Genome of Puccinia sorghi L Schw, the Causal Agent of Maize Common Rust.</title>
        <authorList>
            <person name="Rochi L."/>
            <person name="Burguener G."/>
            <person name="Darino M."/>
            <person name="Turjanski A."/>
            <person name="Kreff E."/>
            <person name="Dieguez M.J."/>
            <person name="Sacco F."/>
        </authorList>
    </citation>
    <scope>NUCLEOTIDE SEQUENCE [LARGE SCALE GENOMIC DNA]</scope>
    <source>
        <strain evidence="1 2">RO10H11247</strain>
    </source>
</reference>
<evidence type="ECO:0000313" key="1">
    <source>
        <dbReference type="EMBL" id="KNZ52365.1"/>
    </source>
</evidence>
<protein>
    <submittedName>
        <fullName evidence="1">Uncharacterized protein</fullName>
    </submittedName>
</protein>
<evidence type="ECO:0000313" key="2">
    <source>
        <dbReference type="Proteomes" id="UP000037035"/>
    </source>
</evidence>
<name>A0A0L6UX05_9BASI</name>
<organism evidence="1 2">
    <name type="scientific">Puccinia sorghi</name>
    <dbReference type="NCBI Taxonomy" id="27349"/>
    <lineage>
        <taxon>Eukaryota</taxon>
        <taxon>Fungi</taxon>
        <taxon>Dikarya</taxon>
        <taxon>Basidiomycota</taxon>
        <taxon>Pucciniomycotina</taxon>
        <taxon>Pucciniomycetes</taxon>
        <taxon>Pucciniales</taxon>
        <taxon>Pucciniaceae</taxon>
        <taxon>Puccinia</taxon>
    </lineage>
</organism>
<gene>
    <name evidence="1" type="ORF">VP01_3600g1</name>
</gene>
<sequence>MEASNIAVHHGDQYILLESSEVKDRAENIPEQEVKNYLEAIPQFYKQKSIIFTDLDLEGFSSSVKDTVQDSENHVSASVLNSDVVEIISKKVLDDQILRLNAILHNLESLINEEKEEYWKSNYLIIKVQRNIFKTVVYMYKQEIISAKALKEFFKMKKTFPLAFSNMYLAPRMDKNPDSDNVDYEIENPISTLNQWYSAHLRTLNEVLGEKDKRYFSFSSLKQFEHLAENQSLNLFEDLLFSGDQMFHTLEELFSHFSKTSLSKSKNPLNHAVIHQYSQIRNKVKDLIDMFQNSESSKETLAAFFVLDFIQNNYGLEILDVQKGELFQEKMNSISSRLQLLSELENVMQYIGKKTSLDTQIDYTGSMGEEAVWLYKYYHLLISKIQPILTHMQSEDHFLNQKLHEKQMYISGELERIILSNQYYSLK</sequence>
<keyword evidence="2" id="KW-1185">Reference proteome</keyword>
<comment type="caution">
    <text evidence="1">The sequence shown here is derived from an EMBL/GenBank/DDBJ whole genome shotgun (WGS) entry which is preliminary data.</text>
</comment>
<dbReference type="Proteomes" id="UP000037035">
    <property type="component" value="Unassembled WGS sequence"/>
</dbReference>
<dbReference type="OrthoDB" id="2512050at2759"/>